<evidence type="ECO:0000256" key="3">
    <source>
        <dbReference type="ARBA" id="ARBA00022845"/>
    </source>
</evidence>
<evidence type="ECO:0000313" key="4">
    <source>
        <dbReference type="EMBL" id="UYV98555.1"/>
    </source>
</evidence>
<organism evidence="4 5">
    <name type="scientific">Paenarthrobacter ureafaciens</name>
    <dbReference type="NCBI Taxonomy" id="37931"/>
    <lineage>
        <taxon>Bacteria</taxon>
        <taxon>Bacillati</taxon>
        <taxon>Actinomycetota</taxon>
        <taxon>Actinomycetes</taxon>
        <taxon>Micrococcales</taxon>
        <taxon>Micrococcaceae</taxon>
        <taxon>Paenarthrobacter</taxon>
    </lineage>
</organism>
<dbReference type="SUPFAM" id="SSF141457">
    <property type="entry name" value="BH3618-like"/>
    <property type="match status" value="1"/>
</dbReference>
<protein>
    <submittedName>
        <fullName evidence="4">Flagellar assembly protein FliW</fullName>
    </submittedName>
</protein>
<reference evidence="4" key="1">
    <citation type="submission" date="2022-07" db="EMBL/GenBank/DDBJ databases">
        <authorList>
            <person name="Wu T."/>
        </authorList>
    </citation>
    <scope>NUCLEOTIDE SEQUENCE</scope>
    <source>
        <strain evidence="4">SD-1</strain>
    </source>
</reference>
<dbReference type="PANTHER" id="PTHR39190:SF1">
    <property type="entry name" value="FLAGELLAR ASSEMBLY FACTOR FLIW"/>
    <property type="match status" value="1"/>
</dbReference>
<dbReference type="Proteomes" id="UP001163293">
    <property type="component" value="Chromosome"/>
</dbReference>
<dbReference type="Gene3D" id="2.30.290.10">
    <property type="entry name" value="BH3618-like"/>
    <property type="match status" value="1"/>
</dbReference>
<accession>A0AAX3EKC8</accession>
<keyword evidence="1" id="KW-0963">Cytoplasm</keyword>
<dbReference type="InterPro" id="IPR024046">
    <property type="entry name" value="Flagellar_assmbl_FliW_dom_sf"/>
</dbReference>
<dbReference type="EMBL" id="CP101185">
    <property type="protein sequence ID" value="UYV98555.1"/>
    <property type="molecule type" value="Genomic_DNA"/>
</dbReference>
<evidence type="ECO:0000313" key="5">
    <source>
        <dbReference type="Proteomes" id="UP001163293"/>
    </source>
</evidence>
<evidence type="ECO:0000256" key="1">
    <source>
        <dbReference type="ARBA" id="ARBA00022490"/>
    </source>
</evidence>
<keyword evidence="2" id="KW-1005">Bacterial flagellum biogenesis</keyword>
<proteinExistence type="predicted"/>
<keyword evidence="5" id="KW-1185">Reference proteome</keyword>
<evidence type="ECO:0000256" key="2">
    <source>
        <dbReference type="ARBA" id="ARBA00022795"/>
    </source>
</evidence>
<dbReference type="InterPro" id="IPR003775">
    <property type="entry name" value="Flagellar_assembly_factor_FliW"/>
</dbReference>
<sequence>MSTALTSGTLRFASPLPGLEDAEGFTLREIAGAQGLFALEALEPKVRMFVADASVYVPAYAPVLPAFAVEAVGLASPADGNVLVVVNPSADKTTVNLMAPILLNPSNGVCLQVILDGGKYPLRAELAK</sequence>
<dbReference type="PANTHER" id="PTHR39190">
    <property type="entry name" value="FLAGELLAR ASSEMBLY FACTOR FLIW"/>
    <property type="match status" value="1"/>
</dbReference>
<keyword evidence="4" id="KW-0282">Flagellum</keyword>
<keyword evidence="4" id="KW-0969">Cilium</keyword>
<dbReference type="RefSeq" id="WP_069696698.1">
    <property type="nucleotide sequence ID" value="NZ_CP043010.1"/>
</dbReference>
<dbReference type="Pfam" id="PF02623">
    <property type="entry name" value="FliW"/>
    <property type="match status" value="1"/>
</dbReference>
<gene>
    <name evidence="4" type="ORF">NL394_04845</name>
</gene>
<dbReference type="GO" id="GO:0044780">
    <property type="term" value="P:bacterial-type flagellum assembly"/>
    <property type="evidence" value="ECO:0007669"/>
    <property type="project" value="InterPro"/>
</dbReference>
<name>A0AAX3EKC8_PAEUR</name>
<keyword evidence="4" id="KW-0966">Cell projection</keyword>
<dbReference type="GO" id="GO:0006417">
    <property type="term" value="P:regulation of translation"/>
    <property type="evidence" value="ECO:0007669"/>
    <property type="project" value="UniProtKB-KW"/>
</dbReference>
<dbReference type="AlphaFoldDB" id="A0AAX3EKC8"/>
<keyword evidence="3" id="KW-0810">Translation regulation</keyword>